<reference evidence="2" key="1">
    <citation type="submission" date="2021-03" db="EMBL/GenBank/DDBJ databases">
        <title>Antimicrobial resistance genes in bacteria isolated from Japanese honey, and their potential for conferring macrolide and lincosamide resistance in the American foulbrood pathogen Paenibacillus larvae.</title>
        <authorList>
            <person name="Okamoto M."/>
            <person name="Kumagai M."/>
            <person name="Kanamori H."/>
            <person name="Takamatsu D."/>
        </authorList>
    </citation>
    <scope>NUCLEOTIDE SEQUENCE</scope>
    <source>
        <strain evidence="2">J27TS8</strain>
    </source>
</reference>
<feature type="transmembrane region" description="Helical" evidence="1">
    <location>
        <begin position="157"/>
        <end position="190"/>
    </location>
</feature>
<organism evidence="2 3">
    <name type="scientific">Robertmurraya siralis</name>
    <dbReference type="NCBI Taxonomy" id="77777"/>
    <lineage>
        <taxon>Bacteria</taxon>
        <taxon>Bacillati</taxon>
        <taxon>Bacillota</taxon>
        <taxon>Bacilli</taxon>
        <taxon>Bacillales</taxon>
        <taxon>Bacillaceae</taxon>
        <taxon>Robertmurraya</taxon>
    </lineage>
</organism>
<dbReference type="OrthoDB" id="1903376at2"/>
<sequence>MNIFKQLILSIYSPKSIASWRHQGIGKTILFVFLLVLISIIPTSIQISTDIVNGFNVMQQSIDKDIPDFTIADGELISDHDAPVKIEHPDLTVIFDSTGEIELNDLDLSINSIALLKNDFAIIIPGSANDHFSYSSMDIALTKSDIASFVNSLDSLLAIAIPILIIFIYLFASAMKFIGISVLALIGVMIYRKGEELKYRHIWRMAAYSIVLPTVFFMIMDIFRTVVPYGFWLNWLVSVLVLFLALKEVPSAKEAEL</sequence>
<dbReference type="InterPro" id="IPR009574">
    <property type="entry name" value="DUF1189"/>
</dbReference>
<proteinExistence type="predicted"/>
<accession>A0A919WEW3</accession>
<feature type="transmembrane region" description="Helical" evidence="1">
    <location>
        <begin position="202"/>
        <end position="223"/>
    </location>
</feature>
<feature type="transmembrane region" description="Helical" evidence="1">
    <location>
        <begin position="229"/>
        <end position="246"/>
    </location>
</feature>
<keyword evidence="1" id="KW-0472">Membrane</keyword>
<name>A0A919WEW3_9BACI</name>
<evidence type="ECO:0008006" key="4">
    <source>
        <dbReference type="Google" id="ProtNLM"/>
    </source>
</evidence>
<evidence type="ECO:0000256" key="1">
    <source>
        <dbReference type="SAM" id="Phobius"/>
    </source>
</evidence>
<comment type="caution">
    <text evidence="2">The sequence shown here is derived from an EMBL/GenBank/DDBJ whole genome shotgun (WGS) entry which is preliminary data.</text>
</comment>
<gene>
    <name evidence="2" type="ORF">J27TS8_04440</name>
</gene>
<keyword evidence="1" id="KW-0812">Transmembrane</keyword>
<dbReference type="RefSeq" id="WP_095306833.1">
    <property type="nucleotide sequence ID" value="NZ_BORC01000001.1"/>
</dbReference>
<evidence type="ECO:0000313" key="2">
    <source>
        <dbReference type="EMBL" id="GIN60451.1"/>
    </source>
</evidence>
<dbReference type="Pfam" id="PF06691">
    <property type="entry name" value="DUF1189"/>
    <property type="match status" value="1"/>
</dbReference>
<dbReference type="Proteomes" id="UP000682111">
    <property type="component" value="Unassembled WGS sequence"/>
</dbReference>
<feature type="transmembrane region" description="Helical" evidence="1">
    <location>
        <begin position="29"/>
        <end position="48"/>
    </location>
</feature>
<evidence type="ECO:0000313" key="3">
    <source>
        <dbReference type="Proteomes" id="UP000682111"/>
    </source>
</evidence>
<dbReference type="AlphaFoldDB" id="A0A919WEW3"/>
<keyword evidence="3" id="KW-1185">Reference proteome</keyword>
<protein>
    <recommendedName>
        <fullName evidence="4">DUF1189 domain-containing protein</fullName>
    </recommendedName>
</protein>
<dbReference type="EMBL" id="BORC01000001">
    <property type="protein sequence ID" value="GIN60451.1"/>
    <property type="molecule type" value="Genomic_DNA"/>
</dbReference>
<keyword evidence="1" id="KW-1133">Transmembrane helix</keyword>